<dbReference type="PANTHER" id="PTHR33164:SF64">
    <property type="entry name" value="TRANSCRIPTIONAL REGULATOR SLYA"/>
    <property type="match status" value="1"/>
</dbReference>
<dbReference type="InterPro" id="IPR000835">
    <property type="entry name" value="HTH_MarR-typ"/>
</dbReference>
<keyword evidence="3" id="KW-0804">Transcription</keyword>
<name>A0ABQ4BW84_9ACTN</name>
<accession>A0ABQ4BW84</accession>
<keyword evidence="1" id="KW-0805">Transcription regulation</keyword>
<dbReference type="InterPro" id="IPR036390">
    <property type="entry name" value="WH_DNA-bd_sf"/>
</dbReference>
<dbReference type="Gene3D" id="1.10.10.10">
    <property type="entry name" value="Winged helix-like DNA-binding domain superfamily/Winged helix DNA-binding domain"/>
    <property type="match status" value="2"/>
</dbReference>
<evidence type="ECO:0000256" key="2">
    <source>
        <dbReference type="ARBA" id="ARBA00023125"/>
    </source>
</evidence>
<evidence type="ECO:0000259" key="4">
    <source>
        <dbReference type="PROSITE" id="PS50995"/>
    </source>
</evidence>
<feature type="domain" description="HTH marR-type" evidence="4">
    <location>
        <begin position="4"/>
        <end position="143"/>
    </location>
</feature>
<dbReference type="InterPro" id="IPR036388">
    <property type="entry name" value="WH-like_DNA-bd_sf"/>
</dbReference>
<dbReference type="SMART" id="SM00347">
    <property type="entry name" value="HTH_MARR"/>
    <property type="match status" value="2"/>
</dbReference>
<evidence type="ECO:0000256" key="1">
    <source>
        <dbReference type="ARBA" id="ARBA00023015"/>
    </source>
</evidence>
<evidence type="ECO:0000313" key="6">
    <source>
        <dbReference type="Proteomes" id="UP000624325"/>
    </source>
</evidence>
<dbReference type="RefSeq" id="WP_203700504.1">
    <property type="nucleotide sequence ID" value="NZ_BAAALU010000013.1"/>
</dbReference>
<gene>
    <name evidence="5" type="ORF">Air01nite_08940</name>
</gene>
<evidence type="ECO:0000313" key="5">
    <source>
        <dbReference type="EMBL" id="GIF54799.1"/>
    </source>
</evidence>
<evidence type="ECO:0000256" key="3">
    <source>
        <dbReference type="ARBA" id="ARBA00023163"/>
    </source>
</evidence>
<proteinExistence type="predicted"/>
<comment type="caution">
    <text evidence="5">The sequence shown here is derived from an EMBL/GenBank/DDBJ whole genome shotgun (WGS) entry which is preliminary data.</text>
</comment>
<dbReference type="SUPFAM" id="SSF46785">
    <property type="entry name" value="Winged helix' DNA-binding domain"/>
    <property type="match status" value="2"/>
</dbReference>
<dbReference type="EMBL" id="BONC01000004">
    <property type="protein sequence ID" value="GIF54799.1"/>
    <property type="molecule type" value="Genomic_DNA"/>
</dbReference>
<keyword evidence="2" id="KW-0238">DNA-binding</keyword>
<reference evidence="5 6" key="1">
    <citation type="submission" date="2021-01" db="EMBL/GenBank/DDBJ databases">
        <title>Whole genome shotgun sequence of Asanoa iriomotensis NBRC 100142.</title>
        <authorList>
            <person name="Komaki H."/>
            <person name="Tamura T."/>
        </authorList>
    </citation>
    <scope>NUCLEOTIDE SEQUENCE [LARGE SCALE GENOMIC DNA]</scope>
    <source>
        <strain evidence="5 6">NBRC 100142</strain>
    </source>
</reference>
<sequence length="297" mass="31362">MDDDTATGRLLWHVTLRWRAAVDRAVAPLGLTHAQYSLIASLYGLTRRGAQPTQRELAEFAELEPIYVSKLIRALAAAGLVTRSAHPTDSRAVQLTLTEKGVETTEAAIAVVHALQHDLTKPIGGPSSPRNRQLIAILKDLLGTPPGQPDGSQAMTTTPTLTGQDVAEAQGALGALLDHVLSDAGVSGTEYVTFRVITARGPWASIGELSAFLATQPQLRLDRAAAEALCAGLVQKGLVTAGEPVALTDAGTNLFADLNERVRRTTADIYAGLDPADLATARKVLATLAERARQATN</sequence>
<dbReference type="Pfam" id="PF01047">
    <property type="entry name" value="MarR"/>
    <property type="match status" value="1"/>
</dbReference>
<dbReference type="Proteomes" id="UP000624325">
    <property type="component" value="Unassembled WGS sequence"/>
</dbReference>
<protein>
    <recommendedName>
        <fullName evidence="4">HTH marR-type domain-containing protein</fullName>
    </recommendedName>
</protein>
<dbReference type="InterPro" id="IPR039422">
    <property type="entry name" value="MarR/SlyA-like"/>
</dbReference>
<keyword evidence="6" id="KW-1185">Reference proteome</keyword>
<dbReference type="PROSITE" id="PS50995">
    <property type="entry name" value="HTH_MARR_2"/>
    <property type="match status" value="1"/>
</dbReference>
<organism evidence="5 6">
    <name type="scientific">Asanoa iriomotensis</name>
    <dbReference type="NCBI Taxonomy" id="234613"/>
    <lineage>
        <taxon>Bacteria</taxon>
        <taxon>Bacillati</taxon>
        <taxon>Actinomycetota</taxon>
        <taxon>Actinomycetes</taxon>
        <taxon>Micromonosporales</taxon>
        <taxon>Micromonosporaceae</taxon>
        <taxon>Asanoa</taxon>
    </lineage>
</organism>
<dbReference type="PANTHER" id="PTHR33164">
    <property type="entry name" value="TRANSCRIPTIONAL REGULATOR, MARR FAMILY"/>
    <property type="match status" value="1"/>
</dbReference>